<keyword evidence="5 6" id="KW-0413">Isomerase</keyword>
<dbReference type="InterPro" id="IPR011051">
    <property type="entry name" value="RmlC_Cupin_sf"/>
</dbReference>
<dbReference type="EMBL" id="JAAATW010000001">
    <property type="protein sequence ID" value="NBE07087.1"/>
    <property type="molecule type" value="Genomic_DNA"/>
</dbReference>
<dbReference type="PANTHER" id="PTHR21047">
    <property type="entry name" value="DTDP-6-DEOXY-D-GLUCOSE-3,5 EPIMERASE"/>
    <property type="match status" value="1"/>
</dbReference>
<dbReference type="RefSeq" id="WP_161766030.1">
    <property type="nucleotide sequence ID" value="NZ_JAAATW010000001.1"/>
</dbReference>
<evidence type="ECO:0000256" key="3">
    <source>
        <dbReference type="ARBA" id="ARBA00012098"/>
    </source>
</evidence>
<comment type="similarity">
    <text evidence="5">Belongs to the dTDP-4-dehydrorhamnose 3,5-epimerase family.</text>
</comment>
<dbReference type="EC" id="5.1.3.13" evidence="3 5"/>
<proteinExistence type="inferred from homology"/>
<comment type="caution">
    <text evidence="6">The sequence shown here is derived from an EMBL/GenBank/DDBJ whole genome shotgun (WGS) entry which is preliminary data.</text>
</comment>
<evidence type="ECO:0000256" key="5">
    <source>
        <dbReference type="RuleBase" id="RU364069"/>
    </source>
</evidence>
<dbReference type="Gene3D" id="2.60.120.10">
    <property type="entry name" value="Jelly Rolls"/>
    <property type="match status" value="1"/>
</dbReference>
<dbReference type="InterPro" id="IPR014710">
    <property type="entry name" value="RmlC-like_jellyroll"/>
</dbReference>
<evidence type="ECO:0000256" key="4">
    <source>
        <dbReference type="ARBA" id="ARBA00019595"/>
    </source>
</evidence>
<dbReference type="CDD" id="cd00438">
    <property type="entry name" value="cupin_RmlC"/>
    <property type="match status" value="1"/>
</dbReference>
<comment type="pathway">
    <text evidence="5">Carbohydrate biosynthesis; dTDP-L-rhamnose biosynthesis.</text>
</comment>
<gene>
    <name evidence="6" type="primary">rfbC</name>
    <name evidence="6" type="ORF">GU920_06035</name>
</gene>
<evidence type="ECO:0000256" key="1">
    <source>
        <dbReference type="ARBA" id="ARBA00001298"/>
    </source>
</evidence>
<dbReference type="PANTHER" id="PTHR21047:SF2">
    <property type="entry name" value="THYMIDINE DIPHOSPHO-4-KETO-RHAMNOSE 3,5-EPIMERASE"/>
    <property type="match status" value="1"/>
</dbReference>
<evidence type="ECO:0000313" key="7">
    <source>
        <dbReference type="Proteomes" id="UP001517376"/>
    </source>
</evidence>
<dbReference type="SUPFAM" id="SSF51182">
    <property type="entry name" value="RmlC-like cupins"/>
    <property type="match status" value="1"/>
</dbReference>
<dbReference type="InterPro" id="IPR000888">
    <property type="entry name" value="RmlC-like"/>
</dbReference>
<dbReference type="Proteomes" id="UP001517376">
    <property type="component" value="Unassembled WGS sequence"/>
</dbReference>
<dbReference type="NCBIfam" id="TIGR01221">
    <property type="entry name" value="rmlC"/>
    <property type="match status" value="1"/>
</dbReference>
<evidence type="ECO:0000313" key="6">
    <source>
        <dbReference type="EMBL" id="NBE07087.1"/>
    </source>
</evidence>
<organism evidence="6 7">
    <name type="scientific">Paragemmobacter ruber</name>
    <dbReference type="NCBI Taxonomy" id="1985673"/>
    <lineage>
        <taxon>Bacteria</taxon>
        <taxon>Pseudomonadati</taxon>
        <taxon>Pseudomonadota</taxon>
        <taxon>Alphaproteobacteria</taxon>
        <taxon>Rhodobacterales</taxon>
        <taxon>Paracoccaceae</taxon>
        <taxon>Paragemmobacter</taxon>
    </lineage>
</organism>
<dbReference type="GO" id="GO:0008830">
    <property type="term" value="F:dTDP-4-dehydrorhamnose 3,5-epimerase activity"/>
    <property type="evidence" value="ECO:0007669"/>
    <property type="project" value="UniProtKB-EC"/>
</dbReference>
<evidence type="ECO:0000256" key="2">
    <source>
        <dbReference type="ARBA" id="ARBA00001997"/>
    </source>
</evidence>
<dbReference type="Pfam" id="PF00908">
    <property type="entry name" value="dTDP_sugar_isom"/>
    <property type="match status" value="1"/>
</dbReference>
<comment type="catalytic activity">
    <reaction evidence="1 5">
        <text>dTDP-4-dehydro-6-deoxy-alpha-D-glucose = dTDP-4-dehydro-beta-L-rhamnose</text>
        <dbReference type="Rhea" id="RHEA:16969"/>
        <dbReference type="ChEBI" id="CHEBI:57649"/>
        <dbReference type="ChEBI" id="CHEBI:62830"/>
        <dbReference type="EC" id="5.1.3.13"/>
    </reaction>
</comment>
<protein>
    <recommendedName>
        <fullName evidence="4 5">dTDP-4-dehydrorhamnose 3,5-epimerase</fullName>
        <ecNumber evidence="3 5">5.1.3.13</ecNumber>
    </recommendedName>
    <alternativeName>
        <fullName evidence="5">Thymidine diphospho-4-keto-rhamnose 3,5-epimerase</fullName>
    </alternativeName>
</protein>
<comment type="subunit">
    <text evidence="5">Homodimer.</text>
</comment>
<reference evidence="7" key="1">
    <citation type="submission" date="2020-01" db="EMBL/GenBank/DDBJ databases">
        <title>Sphingomonas sp. strain CSW-10.</title>
        <authorList>
            <person name="Chen W.-M."/>
        </authorList>
    </citation>
    <scope>NUCLEOTIDE SEQUENCE [LARGE SCALE GENOMIC DNA]</scope>
    <source>
        <strain evidence="7">CCP-1</strain>
    </source>
</reference>
<keyword evidence="7" id="KW-1185">Reference proteome</keyword>
<accession>A0ABW9Y5B2</accession>
<sequence>MRFTELPLPGAYRVELEPRGDARGFFARLFCAEEFAARGLATGWVQCNTSFTAQKGTLRGLHFQRPPMAETKLLRCIRGAIFDVIVDLREGSPTFGRWHGERLDEANRTMICVPEGFAHGFQTLTPDVEMLYFHSAPYSAAHEGGLRWDDGRVAVDWPLGVTEMSARDAAFPTLNMLEPIRT</sequence>
<comment type="function">
    <text evidence="2 5">Catalyzes the epimerization of the C3' and C5'positions of dTDP-6-deoxy-D-xylo-4-hexulose, forming dTDP-6-deoxy-L-lyxo-4-hexulose.</text>
</comment>
<name>A0ABW9Y5B2_9RHOB</name>